<gene>
    <name evidence="2" type="ORF">GCM10009019_09270</name>
</gene>
<keyword evidence="3" id="KW-1185">Reference proteome</keyword>
<feature type="compositionally biased region" description="Acidic residues" evidence="1">
    <location>
        <begin position="35"/>
        <end position="45"/>
    </location>
</feature>
<dbReference type="GO" id="GO:0033856">
    <property type="term" value="F:pyridoxine 5'-phosphate synthase activity"/>
    <property type="evidence" value="ECO:0007669"/>
    <property type="project" value="InterPro"/>
</dbReference>
<dbReference type="InterPro" id="IPR036130">
    <property type="entry name" value="Pyridoxine-5'_phos_synth"/>
</dbReference>
<reference evidence="2 3" key="1">
    <citation type="journal article" date="2019" name="Int. J. Syst. Evol. Microbiol.">
        <title>The Global Catalogue of Microorganisms (GCM) 10K type strain sequencing project: providing services to taxonomists for standard genome sequencing and annotation.</title>
        <authorList>
            <consortium name="The Broad Institute Genomics Platform"/>
            <consortium name="The Broad Institute Genome Sequencing Center for Infectious Disease"/>
            <person name="Wu L."/>
            <person name="Ma J."/>
        </authorList>
    </citation>
    <scope>NUCLEOTIDE SEQUENCE [LARGE SCALE GENOMIC DNA]</scope>
    <source>
        <strain evidence="2 3">JCM 16327</strain>
    </source>
</reference>
<sequence length="66" mass="7381">MADFSAGAVLTMLGIIEATVITLHLRADEKHADQEDVDELEDQTEENTRGLAQLERVLEREDILDS</sequence>
<name>A0AAV3SZN3_9EURY</name>
<protein>
    <submittedName>
        <fullName evidence="2">Uncharacterized protein</fullName>
    </submittedName>
</protein>
<comment type="caution">
    <text evidence="2">The sequence shown here is derived from an EMBL/GenBank/DDBJ whole genome shotgun (WGS) entry which is preliminary data.</text>
</comment>
<dbReference type="Proteomes" id="UP001500194">
    <property type="component" value="Unassembled WGS sequence"/>
</dbReference>
<dbReference type="GO" id="GO:0005737">
    <property type="term" value="C:cytoplasm"/>
    <property type="evidence" value="ECO:0007669"/>
    <property type="project" value="InterPro"/>
</dbReference>
<feature type="region of interest" description="Disordered" evidence="1">
    <location>
        <begin position="31"/>
        <end position="52"/>
    </location>
</feature>
<proteinExistence type="predicted"/>
<accession>A0AAV3SZN3</accession>
<evidence type="ECO:0000313" key="3">
    <source>
        <dbReference type="Proteomes" id="UP001500194"/>
    </source>
</evidence>
<dbReference type="AlphaFoldDB" id="A0AAV3SZN3"/>
<dbReference type="GO" id="GO:0008615">
    <property type="term" value="P:pyridoxine biosynthetic process"/>
    <property type="evidence" value="ECO:0007669"/>
    <property type="project" value="InterPro"/>
</dbReference>
<dbReference type="RefSeq" id="WP_227261368.1">
    <property type="nucleotide sequence ID" value="NZ_BAAADU010000002.1"/>
</dbReference>
<dbReference type="GeneID" id="68571947"/>
<dbReference type="EMBL" id="BAAADU010000002">
    <property type="protein sequence ID" value="GAA0648805.1"/>
    <property type="molecule type" value="Genomic_DNA"/>
</dbReference>
<dbReference type="SUPFAM" id="SSF63892">
    <property type="entry name" value="Pyridoxine 5'-phosphate synthase"/>
    <property type="match status" value="1"/>
</dbReference>
<evidence type="ECO:0000256" key="1">
    <source>
        <dbReference type="SAM" id="MobiDB-lite"/>
    </source>
</evidence>
<evidence type="ECO:0000313" key="2">
    <source>
        <dbReference type="EMBL" id="GAA0648805.1"/>
    </source>
</evidence>
<organism evidence="2 3">
    <name type="scientific">Salarchaeum japonicum</name>
    <dbReference type="NCBI Taxonomy" id="555573"/>
    <lineage>
        <taxon>Archaea</taxon>
        <taxon>Methanobacteriati</taxon>
        <taxon>Methanobacteriota</taxon>
        <taxon>Stenosarchaea group</taxon>
        <taxon>Halobacteria</taxon>
        <taxon>Halobacteriales</taxon>
        <taxon>Halobacteriaceae</taxon>
    </lineage>
</organism>